<accession>A0A2H1WD68</accession>
<sequence length="251" mass="27153">MPPYNVDPPFTNCVISPIKPADGSPGGKQSPSPMDIRNTRGVAKLWENRELGRLGRGVIGPLVTSFTTQHNASVEAMISLRKLTNYLVGRKCDCPTKGLGFNSRVGQSITDLFSVSQKFLSSSTDLELCPDKPADCLVGRVVASVIVGQGVSGSIPGPAKYYWDDFARSLELCPVYGNRLTPYYMGLITQIVKTALRAVMCTSAYTFGDKKVGYALVTRLVIPVSMGGGDCLPSGIRLLVYRLITYMICNV</sequence>
<feature type="region of interest" description="Disordered" evidence="1">
    <location>
        <begin position="16"/>
        <end position="35"/>
    </location>
</feature>
<dbReference type="AlphaFoldDB" id="A0A2H1WD68"/>
<protein>
    <submittedName>
        <fullName evidence="2">SFRICE_029859</fullName>
    </submittedName>
</protein>
<evidence type="ECO:0000256" key="1">
    <source>
        <dbReference type="SAM" id="MobiDB-lite"/>
    </source>
</evidence>
<organism evidence="2">
    <name type="scientific">Spodoptera frugiperda</name>
    <name type="common">Fall armyworm</name>
    <dbReference type="NCBI Taxonomy" id="7108"/>
    <lineage>
        <taxon>Eukaryota</taxon>
        <taxon>Metazoa</taxon>
        <taxon>Ecdysozoa</taxon>
        <taxon>Arthropoda</taxon>
        <taxon>Hexapoda</taxon>
        <taxon>Insecta</taxon>
        <taxon>Pterygota</taxon>
        <taxon>Neoptera</taxon>
        <taxon>Endopterygota</taxon>
        <taxon>Lepidoptera</taxon>
        <taxon>Glossata</taxon>
        <taxon>Ditrysia</taxon>
        <taxon>Noctuoidea</taxon>
        <taxon>Noctuidae</taxon>
        <taxon>Amphipyrinae</taxon>
        <taxon>Spodoptera</taxon>
    </lineage>
</organism>
<evidence type="ECO:0000313" key="2">
    <source>
        <dbReference type="EMBL" id="SOQ51020.1"/>
    </source>
</evidence>
<reference evidence="2" key="1">
    <citation type="submission" date="2016-07" db="EMBL/GenBank/DDBJ databases">
        <authorList>
            <person name="Bretaudeau A."/>
        </authorList>
    </citation>
    <scope>NUCLEOTIDE SEQUENCE</scope>
    <source>
        <strain evidence="2">Rice</strain>
        <tissue evidence="2">Whole body</tissue>
    </source>
</reference>
<name>A0A2H1WD68_SPOFR</name>
<gene>
    <name evidence="2" type="ORF">SFRICE_029859</name>
</gene>
<proteinExistence type="predicted"/>
<dbReference type="EMBL" id="ODYU01007867">
    <property type="protein sequence ID" value="SOQ51020.1"/>
    <property type="molecule type" value="Genomic_DNA"/>
</dbReference>